<dbReference type="InterPro" id="IPR001611">
    <property type="entry name" value="Leu-rich_rpt"/>
</dbReference>
<feature type="compositionally biased region" description="Pro residues" evidence="1">
    <location>
        <begin position="114"/>
        <end position="123"/>
    </location>
</feature>
<dbReference type="Pfam" id="PF13855">
    <property type="entry name" value="LRR_8"/>
    <property type="match status" value="1"/>
</dbReference>
<dbReference type="PANTHER" id="PTHR48007:SF34">
    <property type="entry name" value="PROTEIN STRUBBELIG-RECEPTOR FAMILY 8 ISOFORM X1"/>
    <property type="match status" value="1"/>
</dbReference>
<reference evidence="2 3" key="1">
    <citation type="submission" date="2022-03" db="EMBL/GenBank/DDBJ databases">
        <authorList>
            <person name="Macdonald S."/>
            <person name="Ahmed S."/>
            <person name="Newling K."/>
        </authorList>
    </citation>
    <scope>NUCLEOTIDE SEQUENCE [LARGE SCALE GENOMIC DNA]</scope>
</reference>
<proteinExistence type="predicted"/>
<dbReference type="SUPFAM" id="SSF52058">
    <property type="entry name" value="L domain-like"/>
    <property type="match status" value="1"/>
</dbReference>
<keyword evidence="3" id="KW-1185">Reference proteome</keyword>
<evidence type="ECO:0000256" key="1">
    <source>
        <dbReference type="SAM" id="MobiDB-lite"/>
    </source>
</evidence>
<organism evidence="2 3">
    <name type="scientific">Eruca vesicaria subsp. sativa</name>
    <name type="common">Garden rocket</name>
    <name type="synonym">Eruca sativa</name>
    <dbReference type="NCBI Taxonomy" id="29727"/>
    <lineage>
        <taxon>Eukaryota</taxon>
        <taxon>Viridiplantae</taxon>
        <taxon>Streptophyta</taxon>
        <taxon>Embryophyta</taxon>
        <taxon>Tracheophyta</taxon>
        <taxon>Spermatophyta</taxon>
        <taxon>Magnoliopsida</taxon>
        <taxon>eudicotyledons</taxon>
        <taxon>Gunneridae</taxon>
        <taxon>Pentapetalae</taxon>
        <taxon>rosids</taxon>
        <taxon>malvids</taxon>
        <taxon>Brassicales</taxon>
        <taxon>Brassicaceae</taxon>
        <taxon>Brassiceae</taxon>
        <taxon>Eruca</taxon>
    </lineage>
</organism>
<dbReference type="Gene3D" id="3.80.10.10">
    <property type="entry name" value="Ribonuclease Inhibitor"/>
    <property type="match status" value="1"/>
</dbReference>
<feature type="region of interest" description="Disordered" evidence="1">
    <location>
        <begin position="106"/>
        <end position="133"/>
    </location>
</feature>
<dbReference type="InterPro" id="IPR032675">
    <property type="entry name" value="LRR_dom_sf"/>
</dbReference>
<name>A0ABC8KTS2_ERUVS</name>
<evidence type="ECO:0000313" key="2">
    <source>
        <dbReference type="EMBL" id="CAH8362637.1"/>
    </source>
</evidence>
<dbReference type="InterPro" id="IPR046959">
    <property type="entry name" value="PRK1-6/SRF4-like"/>
</dbReference>
<accession>A0ABC8KTS2</accession>
<evidence type="ECO:0000313" key="3">
    <source>
        <dbReference type="Proteomes" id="UP001642260"/>
    </source>
</evidence>
<dbReference type="AlphaFoldDB" id="A0ABC8KTS2"/>
<sequence length="157" mass="16686">MRIEDDKVVCPSMSNLAHNQLKQLAIDFTKLSSLSILDLSSNTITGSLPNTMSSLTSATSIYLQNNQFSGTIDVLATLPLENLNIANNQFTGWIPDSLKGINLLKDGNSLSSGPAPPPPPGTPPIHKSPTPKSHDLMLIVAKKPAVTVPSNVKMISS</sequence>
<dbReference type="EMBL" id="CAKOAT010337376">
    <property type="protein sequence ID" value="CAH8362637.1"/>
    <property type="molecule type" value="Genomic_DNA"/>
</dbReference>
<dbReference type="PANTHER" id="PTHR48007">
    <property type="entry name" value="LEUCINE-RICH REPEAT RECEPTOR-LIKE PROTEIN KINASE PXC1"/>
    <property type="match status" value="1"/>
</dbReference>
<comment type="caution">
    <text evidence="2">The sequence shown here is derived from an EMBL/GenBank/DDBJ whole genome shotgun (WGS) entry which is preliminary data.</text>
</comment>
<dbReference type="Pfam" id="PF00560">
    <property type="entry name" value="LRR_1"/>
    <property type="match status" value="1"/>
</dbReference>
<dbReference type="Proteomes" id="UP001642260">
    <property type="component" value="Unassembled WGS sequence"/>
</dbReference>
<gene>
    <name evidence="2" type="ORF">ERUC_LOCUS28393</name>
</gene>
<protein>
    <submittedName>
        <fullName evidence="2">Uncharacterized protein</fullName>
    </submittedName>
</protein>